<name>A0A098VUF5_9MICR</name>
<comment type="caution">
    <text evidence="2">The sequence shown here is derived from an EMBL/GenBank/DDBJ whole genome shotgun (WGS) entry which is preliminary data.</text>
</comment>
<feature type="transmembrane region" description="Helical" evidence="1">
    <location>
        <begin position="47"/>
        <end position="72"/>
    </location>
</feature>
<dbReference type="GeneID" id="25258666"/>
<protein>
    <submittedName>
        <fullName evidence="2">Uncharacterized protein</fullName>
    </submittedName>
</protein>
<dbReference type="HOGENOM" id="CLU_1332218_0_0_1"/>
<keyword evidence="1" id="KW-0472">Membrane</keyword>
<keyword evidence="1" id="KW-0812">Transmembrane</keyword>
<proteinExistence type="predicted"/>
<reference evidence="2 3" key="1">
    <citation type="submission" date="2014-04" db="EMBL/GenBank/DDBJ databases">
        <title>A new species of microsporidia sheds light on the evolution of extreme parasitism.</title>
        <authorList>
            <person name="Haag K.L."/>
            <person name="James T.Y."/>
            <person name="Larsson R."/>
            <person name="Schaer T.M."/>
            <person name="Refardt D."/>
            <person name="Pombert J.-F."/>
            <person name="Ebert D."/>
        </authorList>
    </citation>
    <scope>NUCLEOTIDE SEQUENCE [LARGE SCALE GENOMIC DNA]</scope>
    <source>
        <strain evidence="2 3">UGP3</strain>
        <tissue evidence="2">Spores</tissue>
    </source>
</reference>
<dbReference type="RefSeq" id="XP_013238921.1">
    <property type="nucleotide sequence ID" value="XM_013383467.1"/>
</dbReference>
<evidence type="ECO:0000256" key="1">
    <source>
        <dbReference type="SAM" id="Phobius"/>
    </source>
</evidence>
<dbReference type="AlphaFoldDB" id="A0A098VUF5"/>
<keyword evidence="3" id="KW-1185">Reference proteome</keyword>
<feature type="transmembrane region" description="Helical" evidence="1">
    <location>
        <begin position="114"/>
        <end position="138"/>
    </location>
</feature>
<dbReference type="VEuPathDB" id="MicrosporidiaDB:DI09_16p80"/>
<dbReference type="EMBL" id="JMKJ01000077">
    <property type="protein sequence ID" value="KGG52454.1"/>
    <property type="molecule type" value="Genomic_DNA"/>
</dbReference>
<feature type="transmembrane region" description="Helical" evidence="1">
    <location>
        <begin position="150"/>
        <end position="167"/>
    </location>
</feature>
<sequence length="206" mass="24475">MNTIKQSFRSLSKRIGTVLEINDTPQTILPFPSQYSLSSKSWPPHELLALMLLQFLALVFLWNFLGSVGDYYGRQSSFHKNRHHGRQWLDNICRRLGMSCPSGRVSIQHLFRRIYAILLFFRVFELYLCLCWRDIFLWISPLLFGRYSDFSSFLAFSFWLYTGLEILQRKIDRILGFFCRNGVLLYRIELDLVFAYYLSESNHGWL</sequence>
<dbReference type="Proteomes" id="UP000029725">
    <property type="component" value="Unassembled WGS sequence"/>
</dbReference>
<organism evidence="2 3">
    <name type="scientific">Mitosporidium daphniae</name>
    <dbReference type="NCBI Taxonomy" id="1485682"/>
    <lineage>
        <taxon>Eukaryota</taxon>
        <taxon>Fungi</taxon>
        <taxon>Fungi incertae sedis</taxon>
        <taxon>Microsporidia</taxon>
        <taxon>Mitosporidium</taxon>
    </lineage>
</organism>
<gene>
    <name evidence="2" type="ORF">DI09_16p80</name>
</gene>
<evidence type="ECO:0000313" key="3">
    <source>
        <dbReference type="Proteomes" id="UP000029725"/>
    </source>
</evidence>
<keyword evidence="1" id="KW-1133">Transmembrane helix</keyword>
<evidence type="ECO:0000313" key="2">
    <source>
        <dbReference type="EMBL" id="KGG52454.1"/>
    </source>
</evidence>
<accession>A0A098VUF5</accession>